<dbReference type="Pfam" id="PF01557">
    <property type="entry name" value="FAA_hydrolase"/>
    <property type="match status" value="1"/>
</dbReference>
<dbReference type="GO" id="GO:0016787">
    <property type="term" value="F:hydrolase activity"/>
    <property type="evidence" value="ECO:0007669"/>
    <property type="project" value="UniProtKB-KW"/>
</dbReference>
<dbReference type="Proteomes" id="UP001571476">
    <property type="component" value="Unassembled WGS sequence"/>
</dbReference>
<protein>
    <submittedName>
        <fullName evidence="4">Fumarylacetoacetate hydrolase family protein</fullName>
    </submittedName>
</protein>
<dbReference type="PANTHER" id="PTHR42796:SF7">
    <property type="entry name" value="2-DEHYDRO-3-DEOXY-D-ARABINONATE DEHYDRATASE"/>
    <property type="match status" value="1"/>
</dbReference>
<evidence type="ECO:0000259" key="3">
    <source>
        <dbReference type="Pfam" id="PF01557"/>
    </source>
</evidence>
<feature type="domain" description="Fumarylacetoacetase-like C-terminal" evidence="3">
    <location>
        <begin position="108"/>
        <end position="284"/>
    </location>
</feature>
<evidence type="ECO:0000313" key="4">
    <source>
        <dbReference type="EMBL" id="MFA3835171.1"/>
    </source>
</evidence>
<dbReference type="RefSeq" id="WP_372561191.1">
    <property type="nucleotide sequence ID" value="NZ_JBGOSP010000001.1"/>
</dbReference>
<evidence type="ECO:0000313" key="5">
    <source>
        <dbReference type="Proteomes" id="UP001571476"/>
    </source>
</evidence>
<comment type="similarity">
    <text evidence="1">Belongs to the FAH family.</text>
</comment>
<name>A0ABV4SCX7_9ACTN</name>
<keyword evidence="5" id="KW-1185">Reference proteome</keyword>
<dbReference type="Gene3D" id="3.90.850.10">
    <property type="entry name" value="Fumarylacetoacetase-like, C-terminal domain"/>
    <property type="match status" value="1"/>
</dbReference>
<proteinExistence type="inferred from homology"/>
<organism evidence="4 5">
    <name type="scientific">Streptomyces aureus</name>
    <dbReference type="NCBI Taxonomy" id="193461"/>
    <lineage>
        <taxon>Bacteria</taxon>
        <taxon>Bacillati</taxon>
        <taxon>Actinomycetota</taxon>
        <taxon>Actinomycetes</taxon>
        <taxon>Kitasatosporales</taxon>
        <taxon>Streptomycetaceae</taxon>
        <taxon>Streptomyces</taxon>
    </lineage>
</organism>
<dbReference type="InterPro" id="IPR051121">
    <property type="entry name" value="FAH"/>
</dbReference>
<comment type="caution">
    <text evidence="4">The sequence shown here is derived from an EMBL/GenBank/DDBJ whole genome shotgun (WGS) entry which is preliminary data.</text>
</comment>
<accession>A0ABV4SCX7</accession>
<dbReference type="SUPFAM" id="SSF56529">
    <property type="entry name" value="FAH"/>
    <property type="match status" value="1"/>
</dbReference>
<dbReference type="EMBL" id="JBGOSP010000001">
    <property type="protein sequence ID" value="MFA3835171.1"/>
    <property type="molecule type" value="Genomic_DNA"/>
</dbReference>
<keyword evidence="4" id="KW-0378">Hydrolase</keyword>
<gene>
    <name evidence="4" type="ORF">ACEG43_03060</name>
</gene>
<keyword evidence="2" id="KW-0479">Metal-binding</keyword>
<evidence type="ECO:0000256" key="1">
    <source>
        <dbReference type="ARBA" id="ARBA00010211"/>
    </source>
</evidence>
<dbReference type="InterPro" id="IPR011234">
    <property type="entry name" value="Fumarylacetoacetase-like_C"/>
</dbReference>
<dbReference type="InterPro" id="IPR036663">
    <property type="entry name" value="Fumarylacetoacetase_C_sf"/>
</dbReference>
<evidence type="ECO:0000256" key="2">
    <source>
        <dbReference type="ARBA" id="ARBA00022723"/>
    </source>
</evidence>
<reference evidence="4 5" key="1">
    <citation type="submission" date="2024-08" db="EMBL/GenBank/DDBJ databases">
        <title>Genome sequence of Streptomyces aureus CACIA-1.46HGO.</title>
        <authorList>
            <person name="Evangelista-Martinez Z."/>
        </authorList>
    </citation>
    <scope>NUCLEOTIDE SEQUENCE [LARGE SCALE GENOMIC DNA]</scope>
    <source>
        <strain evidence="4 5">CACIA-1.46HGO</strain>
    </source>
</reference>
<sequence>MTRIVRFADDTGAVSTGVADETGTIRTFEGAPRIADLLRLPAADLRALVEATAASTDPGLPVRDVLLLPPLDGLMELWAAGVTYERSRDARVAESTEQSVYERIYDAARPELFFKSQPWRVVTDDEPIAVRDDSDLDVPEPELGLVLNRHGETVGYVIVDDVSSRSIEGENPLYLPQAKIYAGSAAVSSGIAPFWEIEDATALKISLEVRRDGAVAYEATTTTASFHRPPQGLVDHLWHSQPFPDGAVLSTGTGIVPGLDFTLRGGDVVEITIDGVGKLSNPVRGDQAELDWLVEAIDHPLTRRAHRTAASGGR</sequence>
<dbReference type="PANTHER" id="PTHR42796">
    <property type="entry name" value="FUMARYLACETOACETATE HYDROLASE DOMAIN-CONTAINING PROTEIN 2A-RELATED"/>
    <property type="match status" value="1"/>
</dbReference>